<dbReference type="Proteomes" id="UP000009011">
    <property type="component" value="Chromosome"/>
</dbReference>
<evidence type="ECO:0000313" key="1">
    <source>
        <dbReference type="EMBL" id="AFN73544.1"/>
    </source>
</evidence>
<keyword evidence="2" id="KW-1185">Reference proteome</keyword>
<dbReference type="STRING" id="1191523.MROS_0300"/>
<accession>I6ZNG6</accession>
<dbReference type="EMBL" id="CP003557">
    <property type="protein sequence ID" value="AFN73544.1"/>
    <property type="molecule type" value="Genomic_DNA"/>
</dbReference>
<dbReference type="InterPro" id="IPR050194">
    <property type="entry name" value="Glycosyltransferase_grp1"/>
</dbReference>
<dbReference type="AlphaFoldDB" id="I6ZNG6"/>
<reference evidence="1 2" key="1">
    <citation type="journal article" date="2013" name="PLoS ONE">
        <title>Genomic analysis of Melioribacter roseus, facultatively anaerobic organotrophic bacterium representing a novel deep lineage within Bacteriodetes/Chlorobi group.</title>
        <authorList>
            <person name="Kadnikov V.V."/>
            <person name="Mardanov A.V."/>
            <person name="Podosokorskaya O.A."/>
            <person name="Gavrilov S.N."/>
            <person name="Kublanov I.V."/>
            <person name="Beletsky A.V."/>
            <person name="Bonch-Osmolovskaya E.A."/>
            <person name="Ravin N.V."/>
        </authorList>
    </citation>
    <scope>NUCLEOTIDE SEQUENCE [LARGE SCALE GENOMIC DNA]</scope>
    <source>
        <strain evidence="2">JCM 17771 / P3M-2</strain>
    </source>
</reference>
<dbReference type="Pfam" id="PF13692">
    <property type="entry name" value="Glyco_trans_1_4"/>
    <property type="match status" value="1"/>
</dbReference>
<gene>
    <name evidence="1" type="ordered locus">MROS_0300</name>
</gene>
<dbReference type="KEGG" id="mro:MROS_0300"/>
<dbReference type="Gene3D" id="3.40.50.2000">
    <property type="entry name" value="Glycogen Phosphorylase B"/>
    <property type="match status" value="2"/>
</dbReference>
<dbReference type="HOGENOM" id="CLU_028014_3_0_10"/>
<keyword evidence="1" id="KW-0808">Transferase</keyword>
<dbReference type="OrthoDB" id="9807209at2"/>
<dbReference type="CDD" id="cd03801">
    <property type="entry name" value="GT4_PimA-like"/>
    <property type="match status" value="1"/>
</dbReference>
<organism evidence="1 2">
    <name type="scientific">Melioribacter roseus (strain DSM 23840 / JCM 17771 / VKM B-2668 / P3M-2)</name>
    <dbReference type="NCBI Taxonomy" id="1191523"/>
    <lineage>
        <taxon>Bacteria</taxon>
        <taxon>Pseudomonadati</taxon>
        <taxon>Ignavibacteriota</taxon>
        <taxon>Ignavibacteria</taxon>
        <taxon>Ignavibacteriales</taxon>
        <taxon>Melioribacteraceae</taxon>
        <taxon>Melioribacter</taxon>
    </lineage>
</organism>
<dbReference type="PANTHER" id="PTHR45947:SF3">
    <property type="entry name" value="SULFOQUINOVOSYL TRANSFERASE SQD2"/>
    <property type="match status" value="1"/>
</dbReference>
<name>I6ZNG6_MELRP</name>
<dbReference type="PANTHER" id="PTHR45947">
    <property type="entry name" value="SULFOQUINOVOSYL TRANSFERASE SQD2"/>
    <property type="match status" value="1"/>
</dbReference>
<evidence type="ECO:0000313" key="2">
    <source>
        <dbReference type="Proteomes" id="UP000009011"/>
    </source>
</evidence>
<sequence>MKILIVTPSIPYPPYRGDKLRLYNIINILSRNNDITVVTFIKDKNDYTFAEELDKKGIKIHFVKISIIKSLIKYVKFFFSNLPLQVLSRQNKKMKEKINFLTKENNYDIVYFHIFTTAQYYSAISSPHTLKVLDLTDAVSLYLTRFLEFVENPLKKIYFNIEKKRVSKYENIASKFDVTFVCSHVDKEYLERKKIDSNFKLFVNGIDKDEFNYSYAKPEKYRIIFTGNMPYFPNRDAVIFFINEIFPKVLKKCPEAKLYIVGKDPTEDVKKMASENVIIKGFVEDLRTEYLISEVNIAPIRFGAGTPNKIIEALALGVPTVATSLAVKGFNEEIKKYIFIADSPAEFADKIINIFNNTNIRTTYMRDVSSRIVDALNTETIISDIEAYLLEKVNMKREQYFKSQL</sequence>
<dbReference type="GO" id="GO:0016757">
    <property type="term" value="F:glycosyltransferase activity"/>
    <property type="evidence" value="ECO:0007669"/>
    <property type="project" value="TreeGrafter"/>
</dbReference>
<protein>
    <submittedName>
        <fullName evidence="1">Glycosyl transferase group 1</fullName>
    </submittedName>
</protein>
<proteinExistence type="predicted"/>
<dbReference type="SUPFAM" id="SSF53756">
    <property type="entry name" value="UDP-Glycosyltransferase/glycogen phosphorylase"/>
    <property type="match status" value="1"/>
</dbReference>
<dbReference type="eggNOG" id="COG0438">
    <property type="taxonomic scope" value="Bacteria"/>
</dbReference>
<dbReference type="RefSeq" id="WP_014854981.1">
    <property type="nucleotide sequence ID" value="NC_018178.1"/>
</dbReference>